<sequence length="341" mass="40021">MELEKKQQAFEVALRELTGANPKLAEALRKDHIDLKTLTDIEIIELFWATELFPIYADKSPHTRRAYKLDLEFILNFVMTKTDGLKDLTVLDIHRYLFEVNEQYAPRTAQRKNHMLKRLLTYLHVNQYHLHNLAFHVKNQQRPEMLRREVDFDEIERIAESFRYTVKRAKKKELMELRNETIGYLLLTTGMRAAELLSIKFTDVKRNQQTSYVEVKGKRDKWRRIPLTEKATHLVNRLQTLMMIEEVSSPFIAFSTKKANKAITYEALRLMTHQAVDHVANEEKTPPHWFRRAYITKLLANGSSLIGVMQLVGHNSINTTNGYLQSLNQIQDISNNKLPFK</sequence>
<dbReference type="InterPro" id="IPR013762">
    <property type="entry name" value="Integrase-like_cat_sf"/>
</dbReference>
<dbReference type="PANTHER" id="PTHR30349">
    <property type="entry name" value="PHAGE INTEGRASE-RELATED"/>
    <property type="match status" value="1"/>
</dbReference>
<dbReference type="Gene3D" id="1.10.150.130">
    <property type="match status" value="1"/>
</dbReference>
<dbReference type="PROSITE" id="PS51900">
    <property type="entry name" value="CB"/>
    <property type="match status" value="1"/>
</dbReference>
<name>A0ABT7MSG4_9BACL</name>
<evidence type="ECO:0000313" key="6">
    <source>
        <dbReference type="EMBL" id="MDL5378115.1"/>
    </source>
</evidence>
<keyword evidence="7" id="KW-1185">Reference proteome</keyword>
<dbReference type="InterPro" id="IPR044068">
    <property type="entry name" value="CB"/>
</dbReference>
<reference evidence="6 7" key="1">
    <citation type="submission" date="2023-06" db="EMBL/GenBank/DDBJ databases">
        <title>Influencing factors and mechanism of Cr(VI) reduction by facultative anaerobic Exiguobacterium sp. PY14.</title>
        <authorList>
            <person name="Zou L."/>
        </authorList>
    </citation>
    <scope>NUCLEOTIDE SEQUENCE [LARGE SCALE GENOMIC DNA]</scope>
    <source>
        <strain evidence="6 7">PY14</strain>
    </source>
</reference>
<accession>A0ABT7MSG4</accession>
<protein>
    <submittedName>
        <fullName evidence="6">Tyrosine-type recombinase/integrase</fullName>
    </submittedName>
</protein>
<evidence type="ECO:0000259" key="4">
    <source>
        <dbReference type="PROSITE" id="PS51898"/>
    </source>
</evidence>
<proteinExistence type="predicted"/>
<feature type="domain" description="Core-binding (CB)" evidence="5">
    <location>
        <begin position="38"/>
        <end position="124"/>
    </location>
</feature>
<evidence type="ECO:0000313" key="7">
    <source>
        <dbReference type="Proteomes" id="UP001230807"/>
    </source>
</evidence>
<keyword evidence="2" id="KW-0233">DNA recombination</keyword>
<feature type="domain" description="Tyr recombinase" evidence="4">
    <location>
        <begin position="145"/>
        <end position="338"/>
    </location>
</feature>
<dbReference type="InterPro" id="IPR011010">
    <property type="entry name" value="DNA_brk_join_enz"/>
</dbReference>
<dbReference type="EMBL" id="JASWER010000017">
    <property type="protein sequence ID" value="MDL5378115.1"/>
    <property type="molecule type" value="Genomic_DNA"/>
</dbReference>
<gene>
    <name evidence="6" type="ORF">QR695_13990</name>
</gene>
<organism evidence="6 7">
    <name type="scientific">Exiguobacterium mexicanum</name>
    <dbReference type="NCBI Taxonomy" id="340146"/>
    <lineage>
        <taxon>Bacteria</taxon>
        <taxon>Bacillati</taxon>
        <taxon>Bacillota</taxon>
        <taxon>Bacilli</taxon>
        <taxon>Bacillales</taxon>
        <taxon>Bacillales Family XII. Incertae Sedis</taxon>
        <taxon>Exiguobacterium</taxon>
    </lineage>
</organism>
<dbReference type="PROSITE" id="PS51898">
    <property type="entry name" value="TYR_RECOMBINASE"/>
    <property type="match status" value="1"/>
</dbReference>
<dbReference type="RefSeq" id="WP_286038518.1">
    <property type="nucleotide sequence ID" value="NZ_CP183078.1"/>
</dbReference>
<dbReference type="InterPro" id="IPR050090">
    <property type="entry name" value="Tyrosine_recombinase_XerCD"/>
</dbReference>
<dbReference type="Gene3D" id="1.10.443.10">
    <property type="entry name" value="Intergrase catalytic core"/>
    <property type="match status" value="1"/>
</dbReference>
<dbReference type="Proteomes" id="UP001230807">
    <property type="component" value="Unassembled WGS sequence"/>
</dbReference>
<dbReference type="CDD" id="cd00397">
    <property type="entry name" value="DNA_BRE_C"/>
    <property type="match status" value="1"/>
</dbReference>
<evidence type="ECO:0000256" key="2">
    <source>
        <dbReference type="ARBA" id="ARBA00023172"/>
    </source>
</evidence>
<dbReference type="Pfam" id="PF00589">
    <property type="entry name" value="Phage_integrase"/>
    <property type="match status" value="1"/>
</dbReference>
<dbReference type="PANTHER" id="PTHR30349:SF81">
    <property type="entry name" value="TYROSINE RECOMBINASE XERC"/>
    <property type="match status" value="1"/>
</dbReference>
<evidence type="ECO:0000256" key="3">
    <source>
        <dbReference type="PROSITE-ProRule" id="PRU01248"/>
    </source>
</evidence>
<dbReference type="SUPFAM" id="SSF56349">
    <property type="entry name" value="DNA breaking-rejoining enzymes"/>
    <property type="match status" value="1"/>
</dbReference>
<evidence type="ECO:0000259" key="5">
    <source>
        <dbReference type="PROSITE" id="PS51900"/>
    </source>
</evidence>
<dbReference type="InterPro" id="IPR002104">
    <property type="entry name" value="Integrase_catalytic"/>
</dbReference>
<comment type="caution">
    <text evidence="6">The sequence shown here is derived from an EMBL/GenBank/DDBJ whole genome shotgun (WGS) entry which is preliminary data.</text>
</comment>
<evidence type="ECO:0000256" key="1">
    <source>
        <dbReference type="ARBA" id="ARBA00023125"/>
    </source>
</evidence>
<dbReference type="InterPro" id="IPR010998">
    <property type="entry name" value="Integrase_recombinase_N"/>
</dbReference>
<keyword evidence="1 3" id="KW-0238">DNA-binding</keyword>